<sequence>MATNKLPEILVVGFGAVGAIYSMILKKSGLTRVTAVARSNYDAVSEAADRPYSYVFVTTKAIPERVTTPKILAPLLAPEYADVHPQPTYVLLQNGLNVEADLFQALEKLGKGPPSIVSTAVWIGTNLLGPNVVQHNHFAATLVEIGGILSAGGTEITIVGEVQRLKFAKNFWNVTFSPFATLTTLPALFRDPPKDSSNPYSPYVSPTTAHLVNEHTIPTIRATLQELLQLGRALGYDEDGLPSSLVDDTLENTRQLHAVPESEHKPSMMLDMEKGQPIEVEVILGEVVRMAQERGVSIPASDLKYL</sequence>
<comment type="caution">
    <text evidence="3">The sequence shown here is derived from an EMBL/GenBank/DDBJ whole genome shotgun (WGS) entry which is preliminary data.</text>
</comment>
<keyword evidence="4" id="KW-1185">Reference proteome</keyword>
<dbReference type="OrthoDB" id="3609at2759"/>
<feature type="domain" description="Ketopantoate reductase N-terminal" evidence="1">
    <location>
        <begin position="47"/>
        <end position="141"/>
    </location>
</feature>
<evidence type="ECO:0000259" key="1">
    <source>
        <dbReference type="Pfam" id="PF02558"/>
    </source>
</evidence>
<organism evidence="3 4">
    <name type="scientific">Sphagnurus paluster</name>
    <dbReference type="NCBI Taxonomy" id="117069"/>
    <lineage>
        <taxon>Eukaryota</taxon>
        <taxon>Fungi</taxon>
        <taxon>Dikarya</taxon>
        <taxon>Basidiomycota</taxon>
        <taxon>Agaricomycotina</taxon>
        <taxon>Agaricomycetes</taxon>
        <taxon>Agaricomycetidae</taxon>
        <taxon>Agaricales</taxon>
        <taxon>Tricholomatineae</taxon>
        <taxon>Lyophyllaceae</taxon>
        <taxon>Sphagnurus</taxon>
    </lineage>
</organism>
<dbReference type="InterPro" id="IPR013332">
    <property type="entry name" value="KPR_N"/>
</dbReference>
<dbReference type="InterPro" id="IPR008927">
    <property type="entry name" value="6-PGluconate_DH-like_C_sf"/>
</dbReference>
<feature type="domain" description="Ketopantoate reductase C-terminal" evidence="2">
    <location>
        <begin position="200"/>
        <end position="301"/>
    </location>
</feature>
<dbReference type="PANTHER" id="PTHR21708:SF43">
    <property type="entry name" value="KETOPANTOATE REDUCTASE C-TERMINAL DOMAIN-CONTAINING PROTEIN"/>
    <property type="match status" value="1"/>
</dbReference>
<dbReference type="PANTHER" id="PTHR21708">
    <property type="entry name" value="PROBABLE 2-DEHYDROPANTOATE 2-REDUCTASE"/>
    <property type="match status" value="1"/>
</dbReference>
<dbReference type="Gene3D" id="1.10.1040.10">
    <property type="entry name" value="N-(1-d-carboxylethyl)-l-norvaline Dehydrogenase, domain 2"/>
    <property type="match status" value="1"/>
</dbReference>
<dbReference type="Proteomes" id="UP000717328">
    <property type="component" value="Unassembled WGS sequence"/>
</dbReference>
<dbReference type="InterPro" id="IPR051402">
    <property type="entry name" value="KPR-Related"/>
</dbReference>
<dbReference type="InterPro" id="IPR013328">
    <property type="entry name" value="6PGD_dom2"/>
</dbReference>
<dbReference type="Pfam" id="PF08546">
    <property type="entry name" value="ApbA_C"/>
    <property type="match status" value="1"/>
</dbReference>
<reference evidence="3" key="1">
    <citation type="submission" date="2021-02" db="EMBL/GenBank/DDBJ databases">
        <authorList>
            <person name="Nieuwenhuis M."/>
            <person name="Van De Peppel L.J.J."/>
        </authorList>
    </citation>
    <scope>NUCLEOTIDE SEQUENCE</scope>
    <source>
        <strain evidence="3">D49</strain>
    </source>
</reference>
<dbReference type="EMBL" id="JABCKI010005883">
    <property type="protein sequence ID" value="KAG5636876.1"/>
    <property type="molecule type" value="Genomic_DNA"/>
</dbReference>
<accession>A0A9P7FTP0</accession>
<proteinExistence type="predicted"/>
<dbReference type="AlphaFoldDB" id="A0A9P7FTP0"/>
<protein>
    <recommendedName>
        <fullName evidence="5">2-dehydropantoate 2-reductase</fullName>
    </recommendedName>
</protein>
<dbReference type="Pfam" id="PF02558">
    <property type="entry name" value="ApbA"/>
    <property type="match status" value="1"/>
</dbReference>
<dbReference type="InterPro" id="IPR013752">
    <property type="entry name" value="KPA_reductase"/>
</dbReference>
<dbReference type="SUPFAM" id="SSF48179">
    <property type="entry name" value="6-phosphogluconate dehydrogenase C-terminal domain-like"/>
    <property type="match status" value="1"/>
</dbReference>
<reference evidence="3" key="2">
    <citation type="submission" date="2021-10" db="EMBL/GenBank/DDBJ databases">
        <title>Phylogenomics reveals ancestral predisposition of the termite-cultivated fungus Termitomyces towards a domesticated lifestyle.</title>
        <authorList>
            <person name="Auxier B."/>
            <person name="Grum-Grzhimaylo A."/>
            <person name="Cardenas M.E."/>
            <person name="Lodge J.D."/>
            <person name="Laessoe T."/>
            <person name="Pedersen O."/>
            <person name="Smith M.E."/>
            <person name="Kuyper T.W."/>
            <person name="Franco-Molano E.A."/>
            <person name="Baroni T.J."/>
            <person name="Aanen D.K."/>
        </authorList>
    </citation>
    <scope>NUCLEOTIDE SEQUENCE</scope>
    <source>
        <strain evidence="3">D49</strain>
    </source>
</reference>
<evidence type="ECO:0000313" key="4">
    <source>
        <dbReference type="Proteomes" id="UP000717328"/>
    </source>
</evidence>
<dbReference type="Gene3D" id="3.40.50.720">
    <property type="entry name" value="NAD(P)-binding Rossmann-like Domain"/>
    <property type="match status" value="2"/>
</dbReference>
<evidence type="ECO:0008006" key="5">
    <source>
        <dbReference type="Google" id="ProtNLM"/>
    </source>
</evidence>
<name>A0A9P7FTP0_9AGAR</name>
<evidence type="ECO:0000313" key="3">
    <source>
        <dbReference type="EMBL" id="KAG5636876.1"/>
    </source>
</evidence>
<evidence type="ECO:0000259" key="2">
    <source>
        <dbReference type="Pfam" id="PF08546"/>
    </source>
</evidence>
<dbReference type="GO" id="GO:0005737">
    <property type="term" value="C:cytoplasm"/>
    <property type="evidence" value="ECO:0007669"/>
    <property type="project" value="TreeGrafter"/>
</dbReference>
<gene>
    <name evidence="3" type="ORF">H0H81_006537</name>
</gene>